<reference evidence="2 3" key="1">
    <citation type="submission" date="2018-02" db="EMBL/GenBank/DDBJ databases">
        <title>Complete genome of Nitrosopumilus cobalaminigenes HCA1.</title>
        <authorList>
            <person name="Qin W."/>
            <person name="Zheng Y."/>
            <person name="Stahl D.A."/>
        </authorList>
    </citation>
    <scope>NUCLEOTIDE SEQUENCE [LARGE SCALE GENOMIC DNA]</scope>
    <source>
        <strain evidence="2 3">HCA1</strain>
    </source>
</reference>
<keyword evidence="3" id="KW-1185">Reference proteome</keyword>
<dbReference type="GeneID" id="56059201"/>
<dbReference type="AlphaFoldDB" id="A0A7D5M266"/>
<feature type="transmembrane region" description="Helical" evidence="1">
    <location>
        <begin position="271"/>
        <end position="293"/>
    </location>
</feature>
<evidence type="ECO:0000313" key="3">
    <source>
        <dbReference type="Proteomes" id="UP000509771"/>
    </source>
</evidence>
<feature type="transmembrane region" description="Helical" evidence="1">
    <location>
        <begin position="49"/>
        <end position="68"/>
    </location>
</feature>
<accession>A0A7D5M266</accession>
<keyword evidence="1" id="KW-1133">Transmembrane helix</keyword>
<sequence length="348" mass="37494">MKMTPKFVLIVLLVSLFGSVLEIWGGSWDITSHAVGAPESFFTPPHAVLYSGVGISLIAAIASLGIIGRDKEIRRESFSLGLKLILVGSMIQIVAGPSDYLWHELFGTDGLLSPTHLTLITGILIQSVGIIVGLTRLIPYNFKATKPATTIGFSALWFIVIAFCFQFGLPISNGETINLNPDPYVGAIILGITIPFFCTLIFWGAVKSMKGFGWASTAVAGLIIMNITANVIPNENLFGFLPWFAVPMIVAVIADAIMNDKIKIRKFKEEISGGLVGAVFIINSMPLVGMSFIQFYVFNEVSGYSLLPDFSETLAIVFGIMSIPSAITGIIAVKIAKKKITLPVESTV</sequence>
<feature type="transmembrane region" description="Helical" evidence="1">
    <location>
        <begin position="150"/>
        <end position="172"/>
    </location>
</feature>
<feature type="transmembrane region" description="Helical" evidence="1">
    <location>
        <begin position="184"/>
        <end position="205"/>
    </location>
</feature>
<dbReference type="RefSeq" id="WP_179361654.1">
    <property type="nucleotide sequence ID" value="NZ_CP026993.1"/>
</dbReference>
<feature type="transmembrane region" description="Helical" evidence="1">
    <location>
        <begin position="212"/>
        <end position="232"/>
    </location>
</feature>
<dbReference type="KEGG" id="ncl:C5F47_04205"/>
<proteinExistence type="predicted"/>
<keyword evidence="1" id="KW-0472">Membrane</keyword>
<feature type="transmembrane region" description="Helical" evidence="1">
    <location>
        <begin position="117"/>
        <end position="138"/>
    </location>
</feature>
<protein>
    <submittedName>
        <fullName evidence="2">Uncharacterized protein</fullName>
    </submittedName>
</protein>
<dbReference type="OrthoDB" id="11953at2157"/>
<evidence type="ECO:0000256" key="1">
    <source>
        <dbReference type="SAM" id="Phobius"/>
    </source>
</evidence>
<evidence type="ECO:0000313" key="2">
    <source>
        <dbReference type="EMBL" id="QLH02810.1"/>
    </source>
</evidence>
<feature type="transmembrane region" description="Helical" evidence="1">
    <location>
        <begin position="238"/>
        <end position="259"/>
    </location>
</feature>
<dbReference type="Proteomes" id="UP000509771">
    <property type="component" value="Chromosome"/>
</dbReference>
<feature type="transmembrane region" description="Helical" evidence="1">
    <location>
        <begin position="313"/>
        <end position="333"/>
    </location>
</feature>
<feature type="transmembrane region" description="Helical" evidence="1">
    <location>
        <begin position="80"/>
        <end position="97"/>
    </location>
</feature>
<keyword evidence="1" id="KW-0812">Transmembrane</keyword>
<dbReference type="EMBL" id="CP026993">
    <property type="protein sequence ID" value="QLH02810.1"/>
    <property type="molecule type" value="Genomic_DNA"/>
</dbReference>
<name>A0A7D5M266_9ARCH</name>
<gene>
    <name evidence="2" type="ORF">C5F47_04205</name>
</gene>
<organism evidence="2 3">
    <name type="scientific">Nitrosopumilus cobalaminigenes</name>
    <dbReference type="NCBI Taxonomy" id="1470066"/>
    <lineage>
        <taxon>Archaea</taxon>
        <taxon>Nitrososphaerota</taxon>
        <taxon>Nitrososphaeria</taxon>
        <taxon>Nitrosopumilales</taxon>
        <taxon>Nitrosopumilaceae</taxon>
        <taxon>Nitrosopumilus</taxon>
    </lineage>
</organism>